<dbReference type="InterPro" id="IPR050811">
    <property type="entry name" value="Phosphate_ABC_transporter"/>
</dbReference>
<feature type="domain" description="PBP" evidence="3">
    <location>
        <begin position="24"/>
        <end position="260"/>
    </location>
</feature>
<dbReference type="Proteomes" id="UP000515472">
    <property type="component" value="Chromosome"/>
</dbReference>
<name>A0A6S6M2P9_9BACT</name>
<sequence length="277" mass="29484">MSIFEKRFVPIALALCLSLLGGRAASAQEIVRVSGTGAGVALMGPIIEAFEKENRGVRVHLEKSLGSSASIKAVAKNALDLAITSRQLKPAESAEGLLVSEYGKSPFVVVTNLRTKESNVSLNEVAGMFSGKIPKWSNGDYVRVVLRPNEDSDTKILRAISPEMDLAVTAAQARKDMLLGITDNDAFESVKKTPGTIAFMALTLPLSQPGGIKIMQLDGRQGSVTAMARGKYPFVKPLYLVTRKGAAPAVDKFVSFLNSKKGKSIAARHGLLTAGNK</sequence>
<dbReference type="AlphaFoldDB" id="A0A6S6M2P9"/>
<dbReference type="RefSeq" id="WP_185244222.1">
    <property type="nucleotide sequence ID" value="NZ_AP023213.1"/>
</dbReference>
<evidence type="ECO:0000313" key="4">
    <source>
        <dbReference type="EMBL" id="BCG45904.1"/>
    </source>
</evidence>
<evidence type="ECO:0000259" key="3">
    <source>
        <dbReference type="Pfam" id="PF12849"/>
    </source>
</evidence>
<feature type="signal peptide" evidence="2">
    <location>
        <begin position="1"/>
        <end position="27"/>
    </location>
</feature>
<dbReference type="SUPFAM" id="SSF53850">
    <property type="entry name" value="Periplasmic binding protein-like II"/>
    <property type="match status" value="1"/>
</dbReference>
<dbReference type="EMBL" id="AP023213">
    <property type="protein sequence ID" value="BCG45904.1"/>
    <property type="molecule type" value="Genomic_DNA"/>
</dbReference>
<proteinExistence type="predicted"/>
<evidence type="ECO:0000256" key="2">
    <source>
        <dbReference type="SAM" id="SignalP"/>
    </source>
</evidence>
<protein>
    <submittedName>
        <fullName evidence="4">Phosphate ABC transporter, substrate-binding protein PstS</fullName>
    </submittedName>
</protein>
<organism evidence="4 5">
    <name type="scientific">Citrifermentans bremense</name>
    <dbReference type="NCBI Taxonomy" id="60035"/>
    <lineage>
        <taxon>Bacteria</taxon>
        <taxon>Pseudomonadati</taxon>
        <taxon>Thermodesulfobacteriota</taxon>
        <taxon>Desulfuromonadia</taxon>
        <taxon>Geobacterales</taxon>
        <taxon>Geobacteraceae</taxon>
        <taxon>Citrifermentans</taxon>
    </lineage>
</organism>
<evidence type="ECO:0000256" key="1">
    <source>
        <dbReference type="ARBA" id="ARBA00022729"/>
    </source>
</evidence>
<accession>A0A6S6M2P9</accession>
<dbReference type="Gene3D" id="3.40.190.10">
    <property type="entry name" value="Periplasmic binding protein-like II"/>
    <property type="match status" value="2"/>
</dbReference>
<dbReference type="Pfam" id="PF12849">
    <property type="entry name" value="PBP_like_2"/>
    <property type="match status" value="1"/>
</dbReference>
<dbReference type="KEGG" id="gbn:GEOBRER4_06540"/>
<reference evidence="4 5" key="1">
    <citation type="submission" date="2020-06" db="EMBL/GenBank/DDBJ databases">
        <title>Interaction of electrochemicaly active bacteria, Geobacter bremensis R4 on different carbon anode.</title>
        <authorList>
            <person name="Meng L."/>
            <person name="Yoshida N."/>
        </authorList>
    </citation>
    <scope>NUCLEOTIDE SEQUENCE [LARGE SCALE GENOMIC DNA]</scope>
    <source>
        <strain evidence="4 5">R4</strain>
    </source>
</reference>
<evidence type="ECO:0000313" key="5">
    <source>
        <dbReference type="Proteomes" id="UP000515472"/>
    </source>
</evidence>
<keyword evidence="1 2" id="KW-0732">Signal</keyword>
<dbReference type="InterPro" id="IPR024370">
    <property type="entry name" value="PBP_domain"/>
</dbReference>
<feature type="chain" id="PRO_5027777270" evidence="2">
    <location>
        <begin position="28"/>
        <end position="277"/>
    </location>
</feature>
<dbReference type="PANTHER" id="PTHR30570:SF1">
    <property type="entry name" value="PHOSPHATE-BINDING PROTEIN PSTS"/>
    <property type="match status" value="1"/>
</dbReference>
<dbReference type="PANTHER" id="PTHR30570">
    <property type="entry name" value="PERIPLASMIC PHOSPHATE BINDING COMPONENT OF PHOSPHATE ABC TRANSPORTER"/>
    <property type="match status" value="1"/>
</dbReference>
<gene>
    <name evidence="4" type="ORF">GEOBRER4_n0678</name>
</gene>
<keyword evidence="5" id="KW-1185">Reference proteome</keyword>